<dbReference type="EMBL" id="JXTC01000061">
    <property type="protein sequence ID" value="PON93031.1"/>
    <property type="molecule type" value="Genomic_DNA"/>
</dbReference>
<dbReference type="InParanoid" id="A0A2P5F5F6"/>
<reference evidence="3" key="1">
    <citation type="submission" date="2016-06" db="EMBL/GenBank/DDBJ databases">
        <title>Parallel loss of symbiosis genes in relatives of nitrogen-fixing non-legume Parasponia.</title>
        <authorList>
            <person name="Van Velzen R."/>
            <person name="Holmer R."/>
            <person name="Bu F."/>
            <person name="Rutten L."/>
            <person name="Van Zeijl A."/>
            <person name="Liu W."/>
            <person name="Santuari L."/>
            <person name="Cao Q."/>
            <person name="Sharma T."/>
            <person name="Shen D."/>
            <person name="Roswanjaya Y."/>
            <person name="Wardhani T."/>
            <person name="Kalhor M.S."/>
            <person name="Jansen J."/>
            <person name="Van den Hoogen J."/>
            <person name="Gungor B."/>
            <person name="Hartog M."/>
            <person name="Hontelez J."/>
            <person name="Verver J."/>
            <person name="Yang W.-C."/>
            <person name="Schijlen E."/>
            <person name="Repin R."/>
            <person name="Schilthuizen M."/>
            <person name="Schranz E."/>
            <person name="Heidstra R."/>
            <person name="Miyata K."/>
            <person name="Fedorova E."/>
            <person name="Kohlen W."/>
            <person name="Bisseling T."/>
            <person name="Smit S."/>
            <person name="Geurts R."/>
        </authorList>
    </citation>
    <scope>NUCLEOTIDE SEQUENCE [LARGE SCALE GENOMIC DNA]</scope>
    <source>
        <strain evidence="3">cv. RG33-2</strain>
    </source>
</reference>
<evidence type="ECO:0000256" key="1">
    <source>
        <dbReference type="SAM" id="MobiDB-lite"/>
    </source>
</evidence>
<accession>A0A2P5F5F6</accession>
<feature type="region of interest" description="Disordered" evidence="1">
    <location>
        <begin position="1"/>
        <end position="20"/>
    </location>
</feature>
<sequence>MGWMGQQNGANPNPLPYPDSSLSQLSILNSEPSPIIGKWTHNPSLLTYEN</sequence>
<dbReference type="Proteomes" id="UP000237000">
    <property type="component" value="Unassembled WGS sequence"/>
</dbReference>
<keyword evidence="3" id="KW-1185">Reference proteome</keyword>
<gene>
    <name evidence="2" type="ORF">TorRG33x02_113100</name>
</gene>
<evidence type="ECO:0000313" key="3">
    <source>
        <dbReference type="Proteomes" id="UP000237000"/>
    </source>
</evidence>
<proteinExistence type="predicted"/>
<feature type="compositionally biased region" description="Polar residues" evidence="1">
    <location>
        <begin position="1"/>
        <end position="11"/>
    </location>
</feature>
<evidence type="ECO:0000313" key="2">
    <source>
        <dbReference type="EMBL" id="PON93031.1"/>
    </source>
</evidence>
<protein>
    <submittedName>
        <fullName evidence="2">Uncharacterized protein</fullName>
    </submittedName>
</protein>
<organism evidence="2 3">
    <name type="scientific">Trema orientale</name>
    <name type="common">Charcoal tree</name>
    <name type="synonym">Celtis orientalis</name>
    <dbReference type="NCBI Taxonomy" id="63057"/>
    <lineage>
        <taxon>Eukaryota</taxon>
        <taxon>Viridiplantae</taxon>
        <taxon>Streptophyta</taxon>
        <taxon>Embryophyta</taxon>
        <taxon>Tracheophyta</taxon>
        <taxon>Spermatophyta</taxon>
        <taxon>Magnoliopsida</taxon>
        <taxon>eudicotyledons</taxon>
        <taxon>Gunneridae</taxon>
        <taxon>Pentapetalae</taxon>
        <taxon>rosids</taxon>
        <taxon>fabids</taxon>
        <taxon>Rosales</taxon>
        <taxon>Cannabaceae</taxon>
        <taxon>Trema</taxon>
    </lineage>
</organism>
<dbReference type="AlphaFoldDB" id="A0A2P5F5F6"/>
<name>A0A2P5F5F6_TREOI</name>
<comment type="caution">
    <text evidence="2">The sequence shown here is derived from an EMBL/GenBank/DDBJ whole genome shotgun (WGS) entry which is preliminary data.</text>
</comment>